<evidence type="ECO:0000313" key="2">
    <source>
        <dbReference type="EMBL" id="KAF6792698.1"/>
    </source>
</evidence>
<dbReference type="EMBL" id="WIGM01001625">
    <property type="protein sequence ID" value="KAF6792698.1"/>
    <property type="molecule type" value="Genomic_DNA"/>
</dbReference>
<dbReference type="PANTHER" id="PTHR31642:SF310">
    <property type="entry name" value="FATTY ALCOHOL:CAFFEOYL-COA ACYLTRANSFERASE"/>
    <property type="match status" value="1"/>
</dbReference>
<dbReference type="Proteomes" id="UP000639643">
    <property type="component" value="Unassembled WGS sequence"/>
</dbReference>
<dbReference type="OrthoDB" id="1862401at2759"/>
<proteinExistence type="predicted"/>
<keyword evidence="1" id="KW-0808">Transferase</keyword>
<dbReference type="PANTHER" id="PTHR31642">
    <property type="entry name" value="TRICHOTHECENE 3-O-ACETYLTRANSFERASE"/>
    <property type="match status" value="1"/>
</dbReference>
<organism evidence="2 3">
    <name type="scientific">Colletotrichum musicola</name>
    <dbReference type="NCBI Taxonomy" id="2175873"/>
    <lineage>
        <taxon>Eukaryota</taxon>
        <taxon>Fungi</taxon>
        <taxon>Dikarya</taxon>
        <taxon>Ascomycota</taxon>
        <taxon>Pezizomycotina</taxon>
        <taxon>Sordariomycetes</taxon>
        <taxon>Hypocreomycetidae</taxon>
        <taxon>Glomerellales</taxon>
        <taxon>Glomerellaceae</taxon>
        <taxon>Colletotrichum</taxon>
        <taxon>Colletotrichum orchidearum species complex</taxon>
    </lineage>
</organism>
<reference evidence="2" key="1">
    <citation type="journal article" date="2020" name="Phytopathology">
        <title>Genome Sequence Resources of Colletotrichum truncatum, C. plurivorum, C. musicola, and C. sojae: Four Species Pathogenic to Soybean (Glycine max).</title>
        <authorList>
            <person name="Rogerio F."/>
            <person name="Boufleur T.R."/>
            <person name="Ciampi-Guillardi M."/>
            <person name="Sukno S.A."/>
            <person name="Thon M.R."/>
            <person name="Massola Junior N.S."/>
            <person name="Baroncelli R."/>
        </authorList>
    </citation>
    <scope>NUCLEOTIDE SEQUENCE</scope>
    <source>
        <strain evidence="2">LFN0074</strain>
    </source>
</reference>
<dbReference type="InterPro" id="IPR050317">
    <property type="entry name" value="Plant_Fungal_Acyltransferase"/>
</dbReference>
<sequence length="468" mass="51791">MGSQPGLTEIPDLTPLERVGPKGYLRYVFPFQLPVDYDLEQVASVLKAGYDSARRRIAVLDCEAVPDPDARQAGVLKLKRLPPGDVDGDVVVKDLRAPGAFPMTYAELEAKGFPVSAFDAETVMRRSVWPFPGERLPVSLPQANFIQGGLILSWCIFHMFGDGKTFLIWTKIWAEECRRAQGLDIIDPFKLDDALIRDRPRLMKPTGKNKGRPEDHTQYNILPFTPEGLPPKLLSDSHRGQVFYFSPEALDRLKAEANPQKATQPTKQTWISTNDAVSALLWRTVMAVQSPLETLEGDPTSVYNIAVDARLRTDPPVHPQTAGCFLAYVGASAPARKMLGSWTIADLAVLIRESLARADGQFVDDLSTLIDRVEDVSRFIPTALLDVPGFNCVQTSWANFSLYDVQWGPALGDTIRAVRSPHVGVINGAQVVLPMLPDGGMEMLVGVEASCLDRLLREPLWMKFAMPR</sequence>
<keyword evidence="3" id="KW-1185">Reference proteome</keyword>
<protein>
    <submittedName>
        <fullName evidence="2">Uncharacterized protein</fullName>
    </submittedName>
</protein>
<dbReference type="AlphaFoldDB" id="A0A8H6IRJ5"/>
<evidence type="ECO:0000256" key="1">
    <source>
        <dbReference type="ARBA" id="ARBA00022679"/>
    </source>
</evidence>
<dbReference type="Gene3D" id="3.30.559.10">
    <property type="entry name" value="Chloramphenicol acetyltransferase-like domain"/>
    <property type="match status" value="2"/>
</dbReference>
<gene>
    <name evidence="2" type="ORF">CMUS01_16137</name>
</gene>
<comment type="caution">
    <text evidence="2">The sequence shown here is derived from an EMBL/GenBank/DDBJ whole genome shotgun (WGS) entry which is preliminary data.</text>
</comment>
<name>A0A8H6IRJ5_9PEZI</name>
<dbReference type="InterPro" id="IPR023213">
    <property type="entry name" value="CAT-like_dom_sf"/>
</dbReference>
<accession>A0A8H6IRJ5</accession>
<dbReference type="GO" id="GO:0044550">
    <property type="term" value="P:secondary metabolite biosynthetic process"/>
    <property type="evidence" value="ECO:0007669"/>
    <property type="project" value="TreeGrafter"/>
</dbReference>
<evidence type="ECO:0000313" key="3">
    <source>
        <dbReference type="Proteomes" id="UP000639643"/>
    </source>
</evidence>
<dbReference type="Pfam" id="PF02458">
    <property type="entry name" value="Transferase"/>
    <property type="match status" value="1"/>
</dbReference>
<dbReference type="GO" id="GO:0016747">
    <property type="term" value="F:acyltransferase activity, transferring groups other than amino-acyl groups"/>
    <property type="evidence" value="ECO:0007669"/>
    <property type="project" value="TreeGrafter"/>
</dbReference>